<protein>
    <recommendedName>
        <fullName evidence="1">Transposase IS200-like domain-containing protein</fullName>
    </recommendedName>
</protein>
<name>A0A1F6WIW3_9BACT</name>
<dbReference type="Proteomes" id="UP000179880">
    <property type="component" value="Unassembled WGS sequence"/>
</dbReference>
<reference evidence="2 3" key="1">
    <citation type="journal article" date="2016" name="Nat. Commun.">
        <title>Thousands of microbial genomes shed light on interconnected biogeochemical processes in an aquifer system.</title>
        <authorList>
            <person name="Anantharaman K."/>
            <person name="Brown C.T."/>
            <person name="Hug L.A."/>
            <person name="Sharon I."/>
            <person name="Castelle C.J."/>
            <person name="Probst A.J."/>
            <person name="Thomas B.C."/>
            <person name="Singh A."/>
            <person name="Wilkins M.J."/>
            <person name="Karaoz U."/>
            <person name="Brodie E.L."/>
            <person name="Williams K.H."/>
            <person name="Hubbard S.S."/>
            <person name="Banfield J.F."/>
        </authorList>
    </citation>
    <scope>NUCLEOTIDE SEQUENCE [LARGE SCALE GENOMIC DNA]</scope>
</reference>
<dbReference type="InterPro" id="IPR036515">
    <property type="entry name" value="Transposase_17_sf"/>
</dbReference>
<gene>
    <name evidence="2" type="ORF">A3B93_01975</name>
</gene>
<dbReference type="AlphaFoldDB" id="A0A1F6WIW3"/>
<organism evidence="2 3">
    <name type="scientific">Candidatus Nomurabacteria bacterium RIFCSPHIGHO2_02_FULL_42_24</name>
    <dbReference type="NCBI Taxonomy" id="1801757"/>
    <lineage>
        <taxon>Bacteria</taxon>
        <taxon>Candidatus Nomuraibacteriota</taxon>
    </lineage>
</organism>
<dbReference type="PANTHER" id="PTHR34322">
    <property type="entry name" value="TRANSPOSASE, Y1_TNP DOMAIN-CONTAINING"/>
    <property type="match status" value="1"/>
</dbReference>
<evidence type="ECO:0000259" key="1">
    <source>
        <dbReference type="SMART" id="SM01321"/>
    </source>
</evidence>
<dbReference type="GO" id="GO:0003677">
    <property type="term" value="F:DNA binding"/>
    <property type="evidence" value="ECO:0007669"/>
    <property type="project" value="InterPro"/>
</dbReference>
<evidence type="ECO:0000313" key="2">
    <source>
        <dbReference type="EMBL" id="OGI81851.1"/>
    </source>
</evidence>
<evidence type="ECO:0000313" key="3">
    <source>
        <dbReference type="Proteomes" id="UP000179880"/>
    </source>
</evidence>
<dbReference type="InterPro" id="IPR002686">
    <property type="entry name" value="Transposase_17"/>
</dbReference>
<dbReference type="EMBL" id="MFUH01000018">
    <property type="protein sequence ID" value="OGI81851.1"/>
    <property type="molecule type" value="Genomic_DNA"/>
</dbReference>
<feature type="domain" description="Transposase IS200-like" evidence="1">
    <location>
        <begin position="8"/>
        <end position="146"/>
    </location>
</feature>
<sequence>MTRNFLFSIGEYYHCYSRGTEKRRIFLSKKDYERFVALLFVCNSTKTIHLSDCHKKSFLEIFNMEREDNIVEIGAYCLMPNHFHLLLREKQEGGISLFMQKLITAYTMYFNKKYERTGALFESSFKAEHSNKDRYLKYLFSYIHLNPIKIIDSRWKEGGIKNSKRTGEFLDKYEYSSYLDYLENNRPQSIIINKKAFPNYFANKKVFKEEMSDWLNYNNVKV</sequence>
<dbReference type="SMART" id="SM01321">
    <property type="entry name" value="Y1_Tnp"/>
    <property type="match status" value="1"/>
</dbReference>
<dbReference type="GO" id="GO:0006313">
    <property type="term" value="P:DNA transposition"/>
    <property type="evidence" value="ECO:0007669"/>
    <property type="project" value="InterPro"/>
</dbReference>
<dbReference type="Gene3D" id="3.30.70.1290">
    <property type="entry name" value="Transposase IS200-like"/>
    <property type="match status" value="1"/>
</dbReference>
<dbReference type="PANTHER" id="PTHR34322:SF2">
    <property type="entry name" value="TRANSPOSASE IS200-LIKE DOMAIN-CONTAINING PROTEIN"/>
    <property type="match status" value="1"/>
</dbReference>
<accession>A0A1F6WIW3</accession>
<dbReference type="GO" id="GO:0004803">
    <property type="term" value="F:transposase activity"/>
    <property type="evidence" value="ECO:0007669"/>
    <property type="project" value="InterPro"/>
</dbReference>
<proteinExistence type="predicted"/>
<dbReference type="Pfam" id="PF01797">
    <property type="entry name" value="Y1_Tnp"/>
    <property type="match status" value="1"/>
</dbReference>
<dbReference type="SUPFAM" id="SSF143422">
    <property type="entry name" value="Transposase IS200-like"/>
    <property type="match status" value="1"/>
</dbReference>
<comment type="caution">
    <text evidence="2">The sequence shown here is derived from an EMBL/GenBank/DDBJ whole genome shotgun (WGS) entry which is preliminary data.</text>
</comment>